<sequence>MLNYLSSIFILCTAYMFLMKITESQKINNRKKITEIHIFDLCITI</sequence>
<proteinExistence type="predicted"/>
<comment type="caution">
    <text evidence="2">The sequence shown here is derived from an EMBL/GenBank/DDBJ whole genome shotgun (WGS) entry which is preliminary data.</text>
</comment>
<dbReference type="AlphaFoldDB" id="A0A6V7V7D8"/>
<evidence type="ECO:0000313" key="2">
    <source>
        <dbReference type="EMBL" id="CAD2170143.1"/>
    </source>
</evidence>
<reference evidence="2 3" key="1">
    <citation type="submission" date="2020-08" db="EMBL/GenBank/DDBJ databases">
        <authorList>
            <person name="Koutsovoulos G."/>
            <person name="Danchin GJ E."/>
        </authorList>
    </citation>
    <scope>NUCLEOTIDE SEQUENCE [LARGE SCALE GENOMIC DNA]</scope>
</reference>
<feature type="transmembrane region" description="Helical" evidence="1">
    <location>
        <begin position="6"/>
        <end position="22"/>
    </location>
</feature>
<keyword evidence="1" id="KW-0812">Transmembrane</keyword>
<accession>A0A6V7V7D8</accession>
<evidence type="ECO:0000313" key="3">
    <source>
        <dbReference type="Proteomes" id="UP000580250"/>
    </source>
</evidence>
<dbReference type="Proteomes" id="UP000580250">
    <property type="component" value="Unassembled WGS sequence"/>
</dbReference>
<keyword evidence="1" id="KW-0472">Membrane</keyword>
<dbReference type="EMBL" id="CAJEWN010000163">
    <property type="protein sequence ID" value="CAD2170143.1"/>
    <property type="molecule type" value="Genomic_DNA"/>
</dbReference>
<organism evidence="2 3">
    <name type="scientific">Meloidogyne enterolobii</name>
    <name type="common">Root-knot nematode worm</name>
    <name type="synonym">Meloidogyne mayaguensis</name>
    <dbReference type="NCBI Taxonomy" id="390850"/>
    <lineage>
        <taxon>Eukaryota</taxon>
        <taxon>Metazoa</taxon>
        <taxon>Ecdysozoa</taxon>
        <taxon>Nematoda</taxon>
        <taxon>Chromadorea</taxon>
        <taxon>Rhabditida</taxon>
        <taxon>Tylenchina</taxon>
        <taxon>Tylenchomorpha</taxon>
        <taxon>Tylenchoidea</taxon>
        <taxon>Meloidogynidae</taxon>
        <taxon>Meloidogyninae</taxon>
        <taxon>Meloidogyne</taxon>
    </lineage>
</organism>
<name>A0A6V7V7D8_MELEN</name>
<evidence type="ECO:0000256" key="1">
    <source>
        <dbReference type="SAM" id="Phobius"/>
    </source>
</evidence>
<keyword evidence="1" id="KW-1133">Transmembrane helix</keyword>
<gene>
    <name evidence="2" type="ORF">MENT_LOCUS21520</name>
</gene>
<protein>
    <submittedName>
        <fullName evidence="2">Uncharacterized protein</fullName>
    </submittedName>
</protein>